<name>A0A9D4U4E9_ADICA</name>
<protein>
    <submittedName>
        <fullName evidence="2">Uncharacterized protein</fullName>
    </submittedName>
</protein>
<evidence type="ECO:0000313" key="3">
    <source>
        <dbReference type="Proteomes" id="UP000886520"/>
    </source>
</evidence>
<feature type="region of interest" description="Disordered" evidence="1">
    <location>
        <begin position="46"/>
        <end position="75"/>
    </location>
</feature>
<evidence type="ECO:0000313" key="2">
    <source>
        <dbReference type="EMBL" id="KAI5061414.1"/>
    </source>
</evidence>
<accession>A0A9D4U4E9</accession>
<reference evidence="2" key="1">
    <citation type="submission" date="2021-01" db="EMBL/GenBank/DDBJ databases">
        <title>Adiantum capillus-veneris genome.</title>
        <authorList>
            <person name="Fang Y."/>
            <person name="Liao Q."/>
        </authorList>
    </citation>
    <scope>NUCLEOTIDE SEQUENCE</scope>
    <source>
        <strain evidence="2">H3</strain>
        <tissue evidence="2">Leaf</tissue>
    </source>
</reference>
<keyword evidence="3" id="KW-1185">Reference proteome</keyword>
<organism evidence="2 3">
    <name type="scientific">Adiantum capillus-veneris</name>
    <name type="common">Maidenhair fern</name>
    <dbReference type="NCBI Taxonomy" id="13818"/>
    <lineage>
        <taxon>Eukaryota</taxon>
        <taxon>Viridiplantae</taxon>
        <taxon>Streptophyta</taxon>
        <taxon>Embryophyta</taxon>
        <taxon>Tracheophyta</taxon>
        <taxon>Polypodiopsida</taxon>
        <taxon>Polypodiidae</taxon>
        <taxon>Polypodiales</taxon>
        <taxon>Pteridineae</taxon>
        <taxon>Pteridaceae</taxon>
        <taxon>Vittarioideae</taxon>
        <taxon>Adiantum</taxon>
    </lineage>
</organism>
<evidence type="ECO:0000256" key="1">
    <source>
        <dbReference type="SAM" id="MobiDB-lite"/>
    </source>
</evidence>
<dbReference type="AlphaFoldDB" id="A0A9D4U4E9"/>
<sequence length="75" mass="8173">MSSCLATDLWTREAVELGTSYDLCCIYASAGFGDLSKLPRLSYLDGPRDLESASVGVPRGSFGEPTMHRRSQDLD</sequence>
<dbReference type="EMBL" id="JABFUD020000023">
    <property type="protein sequence ID" value="KAI5061414.1"/>
    <property type="molecule type" value="Genomic_DNA"/>
</dbReference>
<gene>
    <name evidence="2" type="ORF">GOP47_0023919</name>
</gene>
<feature type="compositionally biased region" description="Basic and acidic residues" evidence="1">
    <location>
        <begin position="66"/>
        <end position="75"/>
    </location>
</feature>
<proteinExistence type="predicted"/>
<comment type="caution">
    <text evidence="2">The sequence shown here is derived from an EMBL/GenBank/DDBJ whole genome shotgun (WGS) entry which is preliminary data.</text>
</comment>
<dbReference type="Proteomes" id="UP000886520">
    <property type="component" value="Chromosome 23"/>
</dbReference>